<dbReference type="InterPro" id="IPR054491">
    <property type="entry name" value="MGH1-like_GH"/>
</dbReference>
<dbReference type="InterPro" id="IPR008928">
    <property type="entry name" value="6-hairpin_glycosidase_sf"/>
</dbReference>
<dbReference type="InterPro" id="IPR012341">
    <property type="entry name" value="6hp_glycosidase-like_sf"/>
</dbReference>
<evidence type="ECO:0000259" key="2">
    <source>
        <dbReference type="Pfam" id="PF22422"/>
    </source>
</evidence>
<protein>
    <submittedName>
        <fullName evidence="3">Glycogen debranching N-terminal domain-containing protein</fullName>
    </submittedName>
</protein>
<evidence type="ECO:0000259" key="1">
    <source>
        <dbReference type="Pfam" id="PF14742"/>
    </source>
</evidence>
<accession>A0ABV2UA07</accession>
<gene>
    <name evidence="3" type="ORF">ABZV61_18190</name>
</gene>
<name>A0ABV2UA07_9ACTN</name>
<keyword evidence="4" id="KW-1185">Reference proteome</keyword>
<dbReference type="Proteomes" id="UP001550044">
    <property type="component" value="Unassembled WGS sequence"/>
</dbReference>
<feature type="domain" description="Putative glycogen debranching enzyme N-terminal" evidence="1">
    <location>
        <begin position="9"/>
        <end position="203"/>
    </location>
</feature>
<evidence type="ECO:0000313" key="4">
    <source>
        <dbReference type="Proteomes" id="UP001550044"/>
    </source>
</evidence>
<dbReference type="Pfam" id="PF22422">
    <property type="entry name" value="MGH1-like_GH"/>
    <property type="match status" value="1"/>
</dbReference>
<dbReference type="EMBL" id="JBEXIP010000013">
    <property type="protein sequence ID" value="MET8434692.1"/>
    <property type="molecule type" value="Genomic_DNA"/>
</dbReference>
<dbReference type="SUPFAM" id="SSF48208">
    <property type="entry name" value="Six-hairpin glycosidases"/>
    <property type="match status" value="1"/>
</dbReference>
<reference evidence="3 4" key="1">
    <citation type="submission" date="2024-06" db="EMBL/GenBank/DDBJ databases">
        <title>The Natural Products Discovery Center: Release of the First 8490 Sequenced Strains for Exploring Actinobacteria Biosynthetic Diversity.</title>
        <authorList>
            <person name="Kalkreuter E."/>
            <person name="Kautsar S.A."/>
            <person name="Yang D."/>
            <person name="Bader C.D."/>
            <person name="Teijaro C.N."/>
            <person name="Fluegel L."/>
            <person name="Davis C.M."/>
            <person name="Simpson J.R."/>
            <person name="Lauterbach L."/>
            <person name="Steele A.D."/>
            <person name="Gui C."/>
            <person name="Meng S."/>
            <person name="Li G."/>
            <person name="Viehrig K."/>
            <person name="Ye F."/>
            <person name="Su P."/>
            <person name="Kiefer A.F."/>
            <person name="Nichols A."/>
            <person name="Cepeda A.J."/>
            <person name="Yan W."/>
            <person name="Fan B."/>
            <person name="Jiang Y."/>
            <person name="Adhikari A."/>
            <person name="Zheng C.-J."/>
            <person name="Schuster L."/>
            <person name="Cowan T.M."/>
            <person name="Smanski M.J."/>
            <person name="Chevrette M.G."/>
            <person name="De Carvalho L.P.S."/>
            <person name="Shen B."/>
        </authorList>
    </citation>
    <scope>NUCLEOTIDE SEQUENCE [LARGE SCALE GENOMIC DNA]</scope>
    <source>
        <strain evidence="3 4">NPDC005137</strain>
    </source>
</reference>
<dbReference type="RefSeq" id="WP_356498076.1">
    <property type="nucleotide sequence ID" value="NZ_JBEXIP010000013.1"/>
</dbReference>
<dbReference type="InterPro" id="IPR032856">
    <property type="entry name" value="GDE_N_bis"/>
</dbReference>
<dbReference type="Pfam" id="PF14742">
    <property type="entry name" value="GDE_N_bis"/>
    <property type="match status" value="1"/>
</dbReference>
<evidence type="ECO:0000313" key="3">
    <source>
        <dbReference type="EMBL" id="MET8434692.1"/>
    </source>
</evidence>
<dbReference type="Gene3D" id="1.50.10.10">
    <property type="match status" value="1"/>
</dbReference>
<comment type="caution">
    <text evidence="3">The sequence shown here is derived from an EMBL/GenBank/DDBJ whole genome shotgun (WGS) entry which is preliminary data.</text>
</comment>
<organism evidence="3 4">
    <name type="scientific">Streptomyces sp. 900116325</name>
    <dbReference type="NCBI Taxonomy" id="3154295"/>
    <lineage>
        <taxon>Bacteria</taxon>
        <taxon>Bacillati</taxon>
        <taxon>Actinomycetota</taxon>
        <taxon>Actinomycetes</taxon>
        <taxon>Kitasatosporales</taxon>
        <taxon>Streptomycetaceae</taxon>
        <taxon>Streptomyces</taxon>
    </lineage>
</organism>
<proteinExistence type="predicted"/>
<feature type="domain" description="Mannosylglycerate hydrolase MGH1-like glycoside hydrolase" evidence="2">
    <location>
        <begin position="451"/>
        <end position="603"/>
    </location>
</feature>
<sequence length="653" mass="69781">MNGTADITLVRAGTFAVLGAEGGITGRRGTSPDGLFRRDARHLSLWSLTVDGAAPTVLVPPGGDEPSVCVLTPPGTRDEPPAYTVFREQALGDGVLTERLRLVSNRADNTTAIVNLCVDSDFADQFELRSDGRHYNKDGARRTVRVESDGVTFGYARGDWLSRTTVTTAPAPAAVAPLGAEGTAHRLEWQLSLAGHGTAELLLTVAAHPHGSPAPKPLVTPSEAASVGAADTAAFVGEVQLPMPDDSPAGLAAACARGLADLATLRVPTIGPDGEELRVPGAGVPWFLTLFGRDSLLTSHFALPYRPELAADTLAALAATQGSRYDADRGEQPGRIVHEIRHGELAHFRQVPYGRYYGSVDATPLFLVLLDSYTQATSESTLAARLEPHARAAIAWMFRDGGLEDDGYLRYTPDPNGLVNQNWKDSAGAICFRNGTQAEGPIAVAEAQGYAYDALVRTARLSREVWNDPGWADELDAAAAALRTRFLRDFWMPEPDFPALALDGQGRQVDSLASDAGHLLWSGILDRSHAQRVGRRLLQPDFFSGWAIRTLAAGQPGYHPLSYHRGTCWPHDNAIILLGLARCGLAPEARTLALSLLEAAAHHDNRLPEVMAGYGRAEHPKPLPYPHSCTPQAWAAATPLAILTALLHADGST</sequence>